<evidence type="ECO:0000256" key="3">
    <source>
        <dbReference type="ARBA" id="ARBA00022448"/>
    </source>
</evidence>
<comment type="catalytic activity">
    <reaction evidence="19">
        <text>Ca(2+)(in) + 3 Na(+)(out) = Ca(2+)(out) + 3 Na(+)(in)</text>
        <dbReference type="Rhea" id="RHEA:69955"/>
        <dbReference type="ChEBI" id="CHEBI:29101"/>
        <dbReference type="ChEBI" id="CHEBI:29108"/>
    </reaction>
</comment>
<evidence type="ECO:0000256" key="11">
    <source>
        <dbReference type="ARBA" id="ARBA00022837"/>
    </source>
</evidence>
<dbReference type="InterPro" id="IPR051171">
    <property type="entry name" value="CaCA"/>
</dbReference>
<feature type="transmembrane region" description="Helical" evidence="20">
    <location>
        <begin position="70"/>
        <end position="93"/>
    </location>
</feature>
<evidence type="ECO:0000256" key="2">
    <source>
        <dbReference type="ARBA" id="ARBA00007489"/>
    </source>
</evidence>
<dbReference type="Pfam" id="PF01699">
    <property type="entry name" value="Na_Ca_ex"/>
    <property type="match status" value="2"/>
</dbReference>
<keyword evidence="24" id="KW-1185">Reference proteome</keyword>
<evidence type="ECO:0000313" key="23">
    <source>
        <dbReference type="EMBL" id="RXN28735.1"/>
    </source>
</evidence>
<accession>A0A498NEE8</accession>
<name>A0A498NEE8_LABRO</name>
<feature type="transmembrane region" description="Helical" evidence="20">
    <location>
        <begin position="692"/>
        <end position="710"/>
    </location>
</feature>
<keyword evidence="9" id="KW-0732">Signal</keyword>
<dbReference type="STRING" id="84645.A0A498NEE8"/>
<feature type="transmembrane region" description="Helical" evidence="20">
    <location>
        <begin position="616"/>
        <end position="639"/>
    </location>
</feature>
<protein>
    <submittedName>
        <fullName evidence="23">Sodium calcium exchanger 2 isoform X1</fullName>
    </submittedName>
</protein>
<keyword evidence="17" id="KW-0325">Glycoprotein</keyword>
<comment type="subcellular location">
    <subcellularLocation>
        <location evidence="1">Cell membrane</location>
        <topology evidence="1">Multi-pass membrane protein</topology>
    </subcellularLocation>
</comment>
<dbReference type="SMART" id="SM00237">
    <property type="entry name" value="Calx_beta"/>
    <property type="match status" value="2"/>
</dbReference>
<feature type="transmembrane region" description="Helical" evidence="20">
    <location>
        <begin position="722"/>
        <end position="741"/>
    </location>
</feature>
<evidence type="ECO:0000259" key="21">
    <source>
        <dbReference type="SMART" id="SM00237"/>
    </source>
</evidence>
<organism evidence="23 24">
    <name type="scientific">Labeo rohita</name>
    <name type="common">Indian major carp</name>
    <name type="synonym">Cyprinus rohita</name>
    <dbReference type="NCBI Taxonomy" id="84645"/>
    <lineage>
        <taxon>Eukaryota</taxon>
        <taxon>Metazoa</taxon>
        <taxon>Chordata</taxon>
        <taxon>Craniata</taxon>
        <taxon>Vertebrata</taxon>
        <taxon>Euteleostomi</taxon>
        <taxon>Actinopterygii</taxon>
        <taxon>Neopterygii</taxon>
        <taxon>Teleostei</taxon>
        <taxon>Ostariophysi</taxon>
        <taxon>Cypriniformes</taxon>
        <taxon>Cyprinidae</taxon>
        <taxon>Labeoninae</taxon>
        <taxon>Labeonini</taxon>
        <taxon>Labeo</taxon>
    </lineage>
</organism>
<evidence type="ECO:0000256" key="15">
    <source>
        <dbReference type="ARBA" id="ARBA00023065"/>
    </source>
</evidence>
<evidence type="ECO:0000256" key="5">
    <source>
        <dbReference type="ARBA" id="ARBA00022475"/>
    </source>
</evidence>
<dbReference type="PRINTS" id="PR01259">
    <property type="entry name" value="NACAEXCHNGR"/>
</dbReference>
<evidence type="ECO:0000256" key="17">
    <source>
        <dbReference type="ARBA" id="ARBA00023180"/>
    </source>
</evidence>
<keyword evidence="7 20" id="KW-0812">Transmembrane</keyword>
<keyword evidence="16 20" id="KW-0472">Membrane</keyword>
<dbReference type="PANTHER" id="PTHR11878">
    <property type="entry name" value="SODIUM/CALCIUM EXCHANGER"/>
    <property type="match status" value="1"/>
</dbReference>
<evidence type="ECO:0000256" key="8">
    <source>
        <dbReference type="ARBA" id="ARBA00022723"/>
    </source>
</evidence>
<dbReference type="PANTHER" id="PTHR11878:SF77">
    <property type="entry name" value="SODIUM_CALCIUM EXCHANGER 2 ISOFORM X1"/>
    <property type="match status" value="1"/>
</dbReference>
<keyword evidence="14" id="KW-0915">Sodium</keyword>
<feature type="domain" description="Calx-beta" evidence="21">
    <location>
        <begin position="373"/>
        <end position="472"/>
    </location>
</feature>
<dbReference type="EMBL" id="QBIY01011852">
    <property type="protein sequence ID" value="RXN28735.1"/>
    <property type="molecule type" value="Genomic_DNA"/>
</dbReference>
<evidence type="ECO:0000256" key="4">
    <source>
        <dbReference type="ARBA" id="ARBA00022449"/>
    </source>
</evidence>
<evidence type="ECO:0000256" key="7">
    <source>
        <dbReference type="ARBA" id="ARBA00022692"/>
    </source>
</evidence>
<evidence type="ECO:0000256" key="19">
    <source>
        <dbReference type="ARBA" id="ARBA00033667"/>
    </source>
</evidence>
<evidence type="ECO:0000256" key="13">
    <source>
        <dbReference type="ARBA" id="ARBA00022989"/>
    </source>
</evidence>
<feature type="transmembrane region" description="Helical" evidence="20">
    <location>
        <begin position="99"/>
        <end position="119"/>
    </location>
</feature>
<dbReference type="GO" id="GO:0042383">
    <property type="term" value="C:sarcolemma"/>
    <property type="evidence" value="ECO:0007669"/>
    <property type="project" value="TreeGrafter"/>
</dbReference>
<evidence type="ECO:0000256" key="14">
    <source>
        <dbReference type="ARBA" id="ARBA00023053"/>
    </source>
</evidence>
<dbReference type="EMBL" id="QBIY01013413">
    <property type="protein sequence ID" value="RXN05247.1"/>
    <property type="molecule type" value="Genomic_DNA"/>
</dbReference>
<evidence type="ECO:0000256" key="16">
    <source>
        <dbReference type="ARBA" id="ARBA00023136"/>
    </source>
</evidence>
<dbReference type="GO" id="GO:0046872">
    <property type="term" value="F:metal ion binding"/>
    <property type="evidence" value="ECO:0007669"/>
    <property type="project" value="UniProtKB-KW"/>
</dbReference>
<dbReference type="NCBIfam" id="TIGR00845">
    <property type="entry name" value="caca"/>
    <property type="match status" value="1"/>
</dbReference>
<comment type="similarity">
    <text evidence="2">Belongs to the Ca(2+):cation antiporter (CaCA) (TC 2.A.19) family. SLC8 subfamily.</text>
</comment>
<keyword evidence="4" id="KW-0050">Antiport</keyword>
<dbReference type="InterPro" id="IPR004837">
    <property type="entry name" value="NaCa_Exmemb"/>
</dbReference>
<keyword evidence="18" id="KW-0739">Sodium transport</keyword>
<evidence type="ECO:0000256" key="1">
    <source>
        <dbReference type="ARBA" id="ARBA00004651"/>
    </source>
</evidence>
<dbReference type="InterPro" id="IPR038081">
    <property type="entry name" value="CalX-like_sf"/>
</dbReference>
<dbReference type="GO" id="GO:0030424">
    <property type="term" value="C:axon"/>
    <property type="evidence" value="ECO:0007669"/>
    <property type="project" value="TreeGrafter"/>
</dbReference>
<evidence type="ECO:0000256" key="6">
    <source>
        <dbReference type="ARBA" id="ARBA00022568"/>
    </source>
</evidence>
<evidence type="ECO:0000313" key="22">
    <source>
        <dbReference type="EMBL" id="RXN05247.1"/>
    </source>
</evidence>
<keyword evidence="15" id="KW-0406">Ion transport</keyword>
<dbReference type="InterPro" id="IPR004836">
    <property type="entry name" value="Na_Ca_Ex"/>
</dbReference>
<proteinExistence type="inferred from homology"/>
<dbReference type="GO" id="GO:0005516">
    <property type="term" value="F:calmodulin binding"/>
    <property type="evidence" value="ECO:0007669"/>
    <property type="project" value="UniProtKB-KW"/>
</dbReference>
<dbReference type="GO" id="GO:0005432">
    <property type="term" value="F:calcium:sodium antiporter activity"/>
    <property type="evidence" value="ECO:0007669"/>
    <property type="project" value="InterPro"/>
</dbReference>
<dbReference type="InterPro" id="IPR032452">
    <property type="entry name" value="Na_Ca_Ex_C-exten"/>
</dbReference>
<sequence length="790" mass="87689">MFLGVSIIADRFMAAIEVITSQVCGHGFESGELGPGTIVGSAAFNMFVIIGVCVWVIPDGEVRKIKHLRVFFITASWSIFAYIWLYLILAVISPGIVQVWEALVTLFFFPVCVLMAWIADRRLLFYKYLHKRYRADKRHGIIVEIEGELAPRGIDAIMGEKYQNSTTTVNMEKTKEPEQDREEVIRMLKELREKHPDKDLDQLIEMANYATMQKQHKSRAFYRVQATRMMIGAGNVLKKHAAAEQAKRSAGDSAENDLATCSHIAFEQGQYQCSENCGSVSLWVCLQGGTGTRTFHVDYRTENGSASSGADYEYCEGTIVFQPGETRKEIKVGITDDDVFEEDEHFFVRLSNLREGEGGTNTDGARLVEPFVTTVTIMDDDHAGVFAFSQRELCVGECSGVVEVPVNRTSGVRGTVVIPYRTEDGSARQGVDYEHTQGELEFTNEQTSKTLQVRIINMQEYEKRENFYIVLEEPKWLKRGISATPGPEVEEARRIAEKGKPILGEHSKLEVIIEESMAFKVRQGMAPNGVLDAVVDHLPQCENTVDRLLKDTNLAEVIGTHSWREQFIEAVTVSAGEGDEEGGEPQQPSCCDYFMHTATVFWKILFAFVPPTEYCNGWACFIVSILVIGLLTAVIGDLASHFGCTVGLRDTVTAVVFVALGTSIPDTFASKVAAKQDQYADASVGNVTGSNAVNVFLGIGVAWSISAIYWEVKGQVFHVEPGSLAFSVTLFTIFAFINIGVLMLRRRPSVGGELGGPKMLKVLTSLFFIGLWLLYITFSSLEAYCHITGF</sequence>
<feature type="transmembrane region" description="Helical" evidence="20">
    <location>
        <begin position="38"/>
        <end position="58"/>
    </location>
</feature>
<dbReference type="InterPro" id="IPR044880">
    <property type="entry name" value="NCX_ion-bd_dom_sf"/>
</dbReference>
<evidence type="ECO:0000256" key="9">
    <source>
        <dbReference type="ARBA" id="ARBA00022729"/>
    </source>
</evidence>
<reference evidence="23 24" key="1">
    <citation type="submission" date="2018-03" db="EMBL/GenBank/DDBJ databases">
        <title>Draft genome sequence of Rohu Carp (Labeo rohita).</title>
        <authorList>
            <person name="Das P."/>
            <person name="Kushwaha B."/>
            <person name="Joshi C.G."/>
            <person name="Kumar D."/>
            <person name="Nagpure N.S."/>
            <person name="Sahoo L."/>
            <person name="Das S.P."/>
            <person name="Bit A."/>
            <person name="Patnaik S."/>
            <person name="Meher P.K."/>
            <person name="Jayasankar P."/>
            <person name="Koringa P.G."/>
            <person name="Patel N.V."/>
            <person name="Hinsu A.T."/>
            <person name="Kumar R."/>
            <person name="Pandey M."/>
            <person name="Agarwal S."/>
            <person name="Srivastava S."/>
            <person name="Singh M."/>
            <person name="Iquebal M.A."/>
            <person name="Jaiswal S."/>
            <person name="Angadi U.B."/>
            <person name="Kumar N."/>
            <person name="Raza M."/>
            <person name="Shah T.M."/>
            <person name="Rai A."/>
            <person name="Jena J.K."/>
        </authorList>
    </citation>
    <scope>NUCLEOTIDE SEQUENCE [LARGE SCALE GENOMIC DNA]</scope>
    <source>
        <strain evidence="23">DASCIFA01</strain>
        <tissue evidence="23">Testis</tissue>
    </source>
</reference>
<dbReference type="Proteomes" id="UP000290572">
    <property type="component" value="Unassembled WGS sequence"/>
</dbReference>
<gene>
    <name evidence="23" type="ORF">ROHU_005310</name>
    <name evidence="22" type="ORF">ROHU_033535</name>
</gene>
<dbReference type="AlphaFoldDB" id="A0A498NEE8"/>
<feature type="domain" description="Calx-beta" evidence="21">
    <location>
        <begin position="249"/>
        <end position="351"/>
    </location>
</feature>
<evidence type="ECO:0000256" key="12">
    <source>
        <dbReference type="ARBA" id="ARBA00022860"/>
    </source>
</evidence>
<keyword evidence="12" id="KW-0112">Calmodulin-binding</keyword>
<dbReference type="Gene3D" id="2.60.40.2030">
    <property type="match status" value="2"/>
</dbReference>
<evidence type="ECO:0000256" key="10">
    <source>
        <dbReference type="ARBA" id="ARBA00022737"/>
    </source>
</evidence>
<keyword evidence="6" id="KW-0109">Calcium transport</keyword>
<keyword evidence="13 20" id="KW-1133">Transmembrane helix</keyword>
<dbReference type="FunFam" id="1.20.1420.30:FF:000003">
    <property type="entry name" value="sodium/calcium exchanger 1 isoform X1"/>
    <property type="match status" value="1"/>
</dbReference>
<keyword evidence="8" id="KW-0479">Metal-binding</keyword>
<dbReference type="GO" id="GO:0098794">
    <property type="term" value="C:postsynapse"/>
    <property type="evidence" value="ECO:0007669"/>
    <property type="project" value="TreeGrafter"/>
</dbReference>
<dbReference type="GO" id="GO:0007154">
    <property type="term" value="P:cell communication"/>
    <property type="evidence" value="ECO:0007669"/>
    <property type="project" value="InterPro"/>
</dbReference>
<dbReference type="Gene3D" id="1.20.1420.30">
    <property type="entry name" value="NCX, central ion-binding region"/>
    <property type="match status" value="2"/>
</dbReference>
<evidence type="ECO:0000256" key="20">
    <source>
        <dbReference type="SAM" id="Phobius"/>
    </source>
</evidence>
<dbReference type="InterPro" id="IPR003644">
    <property type="entry name" value="Calx_beta"/>
</dbReference>
<evidence type="ECO:0000256" key="18">
    <source>
        <dbReference type="ARBA" id="ARBA00023201"/>
    </source>
</evidence>
<keyword evidence="10" id="KW-0677">Repeat</keyword>
<dbReference type="Pfam" id="PF03160">
    <property type="entry name" value="Calx-beta"/>
    <property type="match status" value="1"/>
</dbReference>
<keyword evidence="11" id="KW-0106">Calcium</keyword>
<dbReference type="SUPFAM" id="SSF141072">
    <property type="entry name" value="CalX-like"/>
    <property type="match status" value="2"/>
</dbReference>
<evidence type="ECO:0000313" key="24">
    <source>
        <dbReference type="Proteomes" id="UP000290572"/>
    </source>
</evidence>
<dbReference type="GO" id="GO:0098703">
    <property type="term" value="P:calcium ion import across plasma membrane"/>
    <property type="evidence" value="ECO:0007669"/>
    <property type="project" value="TreeGrafter"/>
</dbReference>
<dbReference type="Pfam" id="PF16494">
    <property type="entry name" value="Na_Ca_ex_C"/>
    <property type="match status" value="1"/>
</dbReference>
<feature type="transmembrane region" description="Helical" evidence="20">
    <location>
        <begin position="762"/>
        <end position="781"/>
    </location>
</feature>
<keyword evidence="3" id="KW-0813">Transport</keyword>
<keyword evidence="5" id="KW-1003">Cell membrane</keyword>
<comment type="caution">
    <text evidence="23">The sequence shown here is derived from an EMBL/GenBank/DDBJ whole genome shotgun (WGS) entry which is preliminary data.</text>
</comment>